<dbReference type="InterPro" id="IPR011990">
    <property type="entry name" value="TPR-like_helical_dom_sf"/>
</dbReference>
<dbReference type="OrthoDB" id="9761935at2"/>
<protein>
    <submittedName>
        <fullName evidence="2">CHAT domain-containing protein</fullName>
    </submittedName>
</protein>
<dbReference type="Gene3D" id="1.25.40.10">
    <property type="entry name" value="Tetratricopeptide repeat domain"/>
    <property type="match status" value="1"/>
</dbReference>
<dbReference type="Proteomes" id="UP000225548">
    <property type="component" value="Unassembled WGS sequence"/>
</dbReference>
<comment type="caution">
    <text evidence="2">The sequence shown here is derived from an EMBL/GenBank/DDBJ whole genome shotgun (WGS) entry which is preliminary data.</text>
</comment>
<accession>A0A2A9E6T3</accession>
<evidence type="ECO:0000313" key="3">
    <source>
        <dbReference type="Proteomes" id="UP000225548"/>
    </source>
</evidence>
<dbReference type="EMBL" id="PDJG01000001">
    <property type="protein sequence ID" value="PFG34035.1"/>
    <property type="molecule type" value="Genomic_DNA"/>
</dbReference>
<evidence type="ECO:0000313" key="2">
    <source>
        <dbReference type="EMBL" id="PFG34035.1"/>
    </source>
</evidence>
<proteinExistence type="predicted"/>
<evidence type="ECO:0000259" key="1">
    <source>
        <dbReference type="Pfam" id="PF12770"/>
    </source>
</evidence>
<keyword evidence="3" id="KW-1185">Reference proteome</keyword>
<dbReference type="AlphaFoldDB" id="A0A2A9E6T3"/>
<dbReference type="RefSeq" id="WP_143556730.1">
    <property type="nucleotide sequence ID" value="NZ_PDJG01000001.1"/>
</dbReference>
<reference evidence="2 3" key="1">
    <citation type="submission" date="2017-10" db="EMBL/GenBank/DDBJ databases">
        <title>Sequencing the genomes of 1000 actinobacteria strains.</title>
        <authorList>
            <person name="Klenk H.-P."/>
        </authorList>
    </citation>
    <scope>NUCLEOTIDE SEQUENCE [LARGE SCALE GENOMIC DNA]</scope>
    <source>
        <strain evidence="2 3">DSM 18966</strain>
    </source>
</reference>
<organism evidence="2 3">
    <name type="scientific">Sanguibacter antarcticus</name>
    <dbReference type="NCBI Taxonomy" id="372484"/>
    <lineage>
        <taxon>Bacteria</taxon>
        <taxon>Bacillati</taxon>
        <taxon>Actinomycetota</taxon>
        <taxon>Actinomycetes</taxon>
        <taxon>Micrococcales</taxon>
        <taxon>Sanguibacteraceae</taxon>
        <taxon>Sanguibacter</taxon>
    </lineage>
</organism>
<dbReference type="Pfam" id="PF12770">
    <property type="entry name" value="CHAT"/>
    <property type="match status" value="1"/>
</dbReference>
<feature type="domain" description="CHAT" evidence="1">
    <location>
        <begin position="691"/>
        <end position="860"/>
    </location>
</feature>
<sequence length="880" mass="92378">MPARRTDGSRRPDVLAAVGAGLDEGLALSARGLPARALDVWSSALDLLDSSPDDADGSDDATGRRAHYLRARLLLSSALSRYELDGDRSATTELLSAAEHAARAARAPEVLVAIHGQRGLLALRAGALQEATAHLDDGVALVDHAEARDACILLLNRGSLNLDQGNLDQAREDLRSCAARARVLGDGLLVYKASHNLGYLEFLAGDLPLALATTEAAARAHLEAADGAVETEPVGLLDRAQMLLEAGLLTEADLHLERAAALFEERRLVHDLAEVELARARCALLADRPADALRWARSARSRFGRRKNALWRCRADLEVCRALLAEVTAGQRGDPGRLVVLAKRAENLAALAGSLGGAGGADVASGARLVAAEAYAVCGDLDRAVDLVVDLRADTVRGPLARGLQVAIVRARIAFASGDRAAGRGRVLAGQRMLAAHRAQLGSVEAVTASAVHGVRLVEMDVEAALDAGDLDGVIDAVERGRATFGGPARVRPARDEVTARLTSELRQVVERSRLLSSTATVGETVELQAQATRLREAIRQHEWQEGAGGRPLRPLSVQGIRQVVQRRPNLVVLEFVVHRGVLLLVTVDTAGERLRSVVDLPDLEERTRRLHGDLRLLSNPLVPLALRDAARRSFDVGAAWFDERMLADVPQGAEVHVVGPGQVITLPWGAFPSRRGAVTSVSPHVSRAEGSRGSGAAGLGERRVSSIAGPGLSQGRAEAEAVAALWPGGQALSGDAATCAAVAAALRESDVVHLATHGTHVVENPLFSSVRLADGPLFAYELDGLRLAPSLVVLSSCDVGQATPSLGGQTLGFASVLLRLGVGVVIASVEPVGDALARSLMPRFHALVGAGASPARALAVVGAHADEPIPFVCFTSTLT</sequence>
<name>A0A2A9E6T3_9MICO</name>
<dbReference type="InterPro" id="IPR024983">
    <property type="entry name" value="CHAT_dom"/>
</dbReference>
<gene>
    <name evidence="2" type="ORF">ATL42_1934</name>
</gene>
<dbReference type="SUPFAM" id="SSF48452">
    <property type="entry name" value="TPR-like"/>
    <property type="match status" value="1"/>
</dbReference>